<organism evidence="1 2">
    <name type="scientific">Epilithonimonas hungarica</name>
    <dbReference type="NCBI Taxonomy" id="454006"/>
    <lineage>
        <taxon>Bacteria</taxon>
        <taxon>Pseudomonadati</taxon>
        <taxon>Bacteroidota</taxon>
        <taxon>Flavobacteriia</taxon>
        <taxon>Flavobacteriales</taxon>
        <taxon>Weeksellaceae</taxon>
        <taxon>Chryseobacterium group</taxon>
        <taxon>Epilithonimonas</taxon>
    </lineage>
</organism>
<evidence type="ECO:0000313" key="1">
    <source>
        <dbReference type="EMBL" id="SDE77967.1"/>
    </source>
</evidence>
<dbReference type="InterPro" id="IPR036583">
    <property type="entry name" value="23S_rRNA_IVS_sf"/>
</dbReference>
<dbReference type="AlphaFoldDB" id="A0A1G7FPZ5"/>
<dbReference type="NCBIfam" id="TIGR02436">
    <property type="entry name" value="four helix bundle protein"/>
    <property type="match status" value="1"/>
</dbReference>
<dbReference type="InterPro" id="IPR012657">
    <property type="entry name" value="23S_rRNA-intervening_sequence"/>
</dbReference>
<dbReference type="PANTHER" id="PTHR38471:SF2">
    <property type="entry name" value="FOUR HELIX BUNDLE PROTEIN"/>
    <property type="match status" value="1"/>
</dbReference>
<dbReference type="Proteomes" id="UP000199203">
    <property type="component" value="Unassembled WGS sequence"/>
</dbReference>
<name>A0A1G7FPZ5_9FLAO</name>
<keyword evidence="2" id="KW-1185">Reference proteome</keyword>
<dbReference type="SUPFAM" id="SSF158446">
    <property type="entry name" value="IVS-encoded protein-like"/>
    <property type="match status" value="1"/>
</dbReference>
<proteinExistence type="predicted"/>
<sequence length="124" mass="14392">MKNILKNKSFSFSIHIVQLYKILTEHKEYVLSKQLLRSGTAVGALIREAEFAQSRADFIHKLHISLKEANETLYWLELLYQTDHIDDVLFDENAFLAKELISMLVSSIKTSKKALNHEKTQRSK</sequence>
<dbReference type="OrthoDB" id="285993at2"/>
<dbReference type="PANTHER" id="PTHR38471">
    <property type="entry name" value="FOUR HELIX BUNDLE PROTEIN"/>
    <property type="match status" value="1"/>
</dbReference>
<dbReference type="Pfam" id="PF05635">
    <property type="entry name" value="23S_rRNA_IVP"/>
    <property type="match status" value="1"/>
</dbReference>
<accession>A0A1G7FPZ5</accession>
<gene>
    <name evidence="1" type="ORF">SAMN05421825_0178</name>
</gene>
<dbReference type="Gene3D" id="1.20.1440.60">
    <property type="entry name" value="23S rRNA-intervening sequence"/>
    <property type="match status" value="1"/>
</dbReference>
<dbReference type="STRING" id="454006.SAMN05421825_0178"/>
<dbReference type="EMBL" id="FNBH01000001">
    <property type="protein sequence ID" value="SDE77967.1"/>
    <property type="molecule type" value="Genomic_DNA"/>
</dbReference>
<protein>
    <submittedName>
        <fullName evidence="1">Four helix bundle protein</fullName>
    </submittedName>
</protein>
<reference evidence="2" key="1">
    <citation type="submission" date="2016-10" db="EMBL/GenBank/DDBJ databases">
        <authorList>
            <person name="Varghese N."/>
            <person name="Submissions S."/>
        </authorList>
    </citation>
    <scope>NUCLEOTIDE SEQUENCE [LARGE SCALE GENOMIC DNA]</scope>
    <source>
        <strain evidence="2">DSM 19684</strain>
    </source>
</reference>
<dbReference type="RefSeq" id="WP_089870596.1">
    <property type="nucleotide sequence ID" value="NZ_FNBH01000001.1"/>
</dbReference>
<dbReference type="PIRSF" id="PIRSF035652">
    <property type="entry name" value="CHP02436"/>
    <property type="match status" value="1"/>
</dbReference>
<evidence type="ECO:0000313" key="2">
    <source>
        <dbReference type="Proteomes" id="UP000199203"/>
    </source>
</evidence>